<evidence type="ECO:0000256" key="4">
    <source>
        <dbReference type="ARBA" id="ARBA00023159"/>
    </source>
</evidence>
<dbReference type="EMBL" id="CP011542">
    <property type="protein sequence ID" value="AKK04917.1"/>
    <property type="molecule type" value="Genomic_DNA"/>
</dbReference>
<evidence type="ECO:0000256" key="3">
    <source>
        <dbReference type="ARBA" id="ARBA00023125"/>
    </source>
</evidence>
<dbReference type="KEGG" id="cmv:CMUST_02865"/>
<dbReference type="GO" id="GO:0003700">
    <property type="term" value="F:DNA-binding transcription factor activity"/>
    <property type="evidence" value="ECO:0007669"/>
    <property type="project" value="InterPro"/>
</dbReference>
<dbReference type="Pfam" id="PF03466">
    <property type="entry name" value="LysR_substrate"/>
    <property type="match status" value="1"/>
</dbReference>
<dbReference type="GO" id="GO:0032993">
    <property type="term" value="C:protein-DNA complex"/>
    <property type="evidence" value="ECO:0007669"/>
    <property type="project" value="TreeGrafter"/>
</dbReference>
<sequence>MRKKLGNLSNLTRLRMLCELRRLGTMGEVAEVLMMTHSAVSQQLAQLEKEVGYRLVEKAGRGVRLNDRGELLADYAAKMLALADEAQAALKDRRDVAGLLKVATFQSALVGLIPTLVKILDRDYPELSVEFVQFDVADGIAELLSHRVDVVIGEELPFAPTTDSPSLHREDLYAEPMVLACPKGSTWFAAEDFAELESVPFLLNPAGTVAGYWERNFCLAQGFVPTVLVESPDPLLQLNLVSQGVGVALIPSLVLRSERGPLPGVDVYHLPGDPERVLFTAVRIGRENHPAIKALRRALHVARL</sequence>
<dbReference type="Pfam" id="PF00126">
    <property type="entry name" value="HTH_1"/>
    <property type="match status" value="1"/>
</dbReference>
<keyword evidence="3" id="KW-0238">DNA-binding</keyword>
<proteinExistence type="inferred from homology"/>
<dbReference type="InterPro" id="IPR000847">
    <property type="entry name" value="LysR_HTH_N"/>
</dbReference>
<dbReference type="Gene3D" id="3.40.190.10">
    <property type="entry name" value="Periplasmic binding protein-like II"/>
    <property type="match status" value="2"/>
</dbReference>
<dbReference type="InterPro" id="IPR005119">
    <property type="entry name" value="LysR_subst-bd"/>
</dbReference>
<evidence type="ECO:0000313" key="7">
    <source>
        <dbReference type="EMBL" id="AKK04917.1"/>
    </source>
</evidence>
<dbReference type="CDD" id="cd00090">
    <property type="entry name" value="HTH_ARSR"/>
    <property type="match status" value="1"/>
</dbReference>
<feature type="domain" description="HTH lysR-type" evidence="6">
    <location>
        <begin position="10"/>
        <end position="66"/>
    </location>
</feature>
<dbReference type="SUPFAM" id="SSF53850">
    <property type="entry name" value="Periplasmic binding protein-like II"/>
    <property type="match status" value="1"/>
</dbReference>
<dbReference type="PATRIC" id="fig|571915.4.peg.605"/>
<dbReference type="RefSeq" id="WP_047261243.1">
    <property type="nucleotide sequence ID" value="NZ_CP011542.1"/>
</dbReference>
<dbReference type="InterPro" id="IPR036388">
    <property type="entry name" value="WH-like_DNA-bd_sf"/>
</dbReference>
<keyword evidence="4" id="KW-0010">Activator</keyword>
<gene>
    <name evidence="7" type="ORF">CMUST_02865</name>
</gene>
<evidence type="ECO:0000256" key="1">
    <source>
        <dbReference type="ARBA" id="ARBA00009437"/>
    </source>
</evidence>
<reference evidence="8" key="2">
    <citation type="submission" date="2015-05" db="EMBL/GenBank/DDBJ databases">
        <title>Complete genome sequence of Corynebacterium mustelae DSM 45274, isolated from various tissues of a male ferret with lethal sepsis.</title>
        <authorList>
            <person name="Ruckert C."/>
            <person name="Albersmeier A."/>
            <person name="Winkler A."/>
            <person name="Tauch A."/>
        </authorList>
    </citation>
    <scope>NUCLEOTIDE SEQUENCE [LARGE SCALE GENOMIC DNA]</scope>
    <source>
        <strain evidence="8">DSM 45274</strain>
    </source>
</reference>
<dbReference type="PROSITE" id="PS50931">
    <property type="entry name" value="HTH_LYSR"/>
    <property type="match status" value="1"/>
</dbReference>
<dbReference type="SUPFAM" id="SSF46785">
    <property type="entry name" value="Winged helix' DNA-binding domain"/>
    <property type="match status" value="1"/>
</dbReference>
<evidence type="ECO:0000256" key="5">
    <source>
        <dbReference type="ARBA" id="ARBA00023163"/>
    </source>
</evidence>
<evidence type="ECO:0000256" key="2">
    <source>
        <dbReference type="ARBA" id="ARBA00023015"/>
    </source>
</evidence>
<dbReference type="Proteomes" id="UP000035199">
    <property type="component" value="Chromosome"/>
</dbReference>
<accession>A0A0G3H1D1</accession>
<dbReference type="OrthoDB" id="4131546at2"/>
<keyword evidence="8" id="KW-1185">Reference proteome</keyword>
<dbReference type="Gene3D" id="1.10.10.10">
    <property type="entry name" value="Winged helix-like DNA-binding domain superfamily/Winged helix DNA-binding domain"/>
    <property type="match status" value="1"/>
</dbReference>
<dbReference type="AlphaFoldDB" id="A0A0G3H1D1"/>
<dbReference type="PANTHER" id="PTHR30346:SF29">
    <property type="entry name" value="LYSR SUBSTRATE-BINDING"/>
    <property type="match status" value="1"/>
</dbReference>
<organism evidence="7 8">
    <name type="scientific">Corynebacterium mustelae</name>
    <dbReference type="NCBI Taxonomy" id="571915"/>
    <lineage>
        <taxon>Bacteria</taxon>
        <taxon>Bacillati</taxon>
        <taxon>Actinomycetota</taxon>
        <taxon>Actinomycetes</taxon>
        <taxon>Mycobacteriales</taxon>
        <taxon>Corynebacteriaceae</taxon>
        <taxon>Corynebacterium</taxon>
    </lineage>
</organism>
<dbReference type="PANTHER" id="PTHR30346">
    <property type="entry name" value="TRANSCRIPTIONAL DUAL REGULATOR HCAR-RELATED"/>
    <property type="match status" value="1"/>
</dbReference>
<comment type="similarity">
    <text evidence="1">Belongs to the LysR transcriptional regulatory family.</text>
</comment>
<evidence type="ECO:0000313" key="8">
    <source>
        <dbReference type="Proteomes" id="UP000035199"/>
    </source>
</evidence>
<evidence type="ECO:0000259" key="6">
    <source>
        <dbReference type="PROSITE" id="PS50931"/>
    </source>
</evidence>
<keyword evidence="5" id="KW-0804">Transcription</keyword>
<dbReference type="GO" id="GO:0003677">
    <property type="term" value="F:DNA binding"/>
    <property type="evidence" value="ECO:0007669"/>
    <property type="project" value="UniProtKB-KW"/>
</dbReference>
<dbReference type="STRING" id="571915.CMUST_02865"/>
<keyword evidence="2" id="KW-0805">Transcription regulation</keyword>
<protein>
    <submittedName>
        <fullName evidence="7">Transcriptional regulator</fullName>
    </submittedName>
</protein>
<name>A0A0G3H1D1_9CORY</name>
<reference evidence="7 8" key="1">
    <citation type="journal article" date="2015" name="Genome Announc.">
        <title>Complete Genome Sequence of the Type Strain Corynebacterium mustelae DSM 45274, Isolated from Various Tissues of a Male Ferret with Lethal Sepsis.</title>
        <authorList>
            <person name="Ruckert C."/>
            <person name="Eimer J."/>
            <person name="Winkler A."/>
            <person name="Tauch A."/>
        </authorList>
    </citation>
    <scope>NUCLEOTIDE SEQUENCE [LARGE SCALE GENOMIC DNA]</scope>
    <source>
        <strain evidence="7 8">DSM 45274</strain>
    </source>
</reference>
<dbReference type="InterPro" id="IPR011991">
    <property type="entry name" value="ArsR-like_HTH"/>
</dbReference>
<dbReference type="InterPro" id="IPR036390">
    <property type="entry name" value="WH_DNA-bd_sf"/>
</dbReference>